<evidence type="ECO:0000256" key="1">
    <source>
        <dbReference type="ARBA" id="ARBA00004127"/>
    </source>
</evidence>
<evidence type="ECO:0000256" key="3">
    <source>
        <dbReference type="ARBA" id="ARBA00022692"/>
    </source>
</evidence>
<feature type="transmembrane region" description="Helical" evidence="6">
    <location>
        <begin position="87"/>
        <end position="106"/>
    </location>
</feature>
<sequence length="347" mass="36883">AFAAQSVVFGVMGLGGPALAGAMLAAGGWRVIFVAQLPVTMIALVSGWVTLPTIRDRPARIQTDWRGTWLLTLVVGCSLTAVSQVGASWWAAGAATVLTAVVMRVYWRHSGLVDAPVLAREHLNRFPLKWVHVTSGMAIFIVVGSDNFLPLYVQTARGRSVEFAAFTLVFAAVGWTMGSLIYSRLLVGWRESEVIRLGCWLLIPSLGLAGTTVALIDWPLPVLFGALTVIGVSVGLVTTAGLTLLQANGQQAEMGRLSAAHEFVRQLAIMYGVALAGAILLLVIDVRVGDVDAVRDVIAGEDIALGSETNDAIRYGVVWAYVAVGMFAMGCLLAGTSLVRRTRRLAP</sequence>
<proteinExistence type="predicted"/>
<evidence type="ECO:0000256" key="5">
    <source>
        <dbReference type="ARBA" id="ARBA00023136"/>
    </source>
</evidence>
<dbReference type="AlphaFoldDB" id="A0A382F9W7"/>
<feature type="transmembrane region" description="Helical" evidence="6">
    <location>
        <begin position="63"/>
        <end position="81"/>
    </location>
</feature>
<feature type="transmembrane region" description="Helical" evidence="6">
    <location>
        <begin position="163"/>
        <end position="182"/>
    </location>
</feature>
<feature type="transmembrane region" description="Helical" evidence="6">
    <location>
        <begin position="32"/>
        <end position="51"/>
    </location>
</feature>
<dbReference type="GO" id="GO:0005886">
    <property type="term" value="C:plasma membrane"/>
    <property type="evidence" value="ECO:0007669"/>
    <property type="project" value="TreeGrafter"/>
</dbReference>
<evidence type="ECO:0008006" key="8">
    <source>
        <dbReference type="Google" id="ProtNLM"/>
    </source>
</evidence>
<feature type="transmembrane region" description="Helical" evidence="6">
    <location>
        <begin position="222"/>
        <end position="245"/>
    </location>
</feature>
<dbReference type="GO" id="GO:0012505">
    <property type="term" value="C:endomembrane system"/>
    <property type="evidence" value="ECO:0007669"/>
    <property type="project" value="UniProtKB-SubCell"/>
</dbReference>
<dbReference type="InterPro" id="IPR011701">
    <property type="entry name" value="MFS"/>
</dbReference>
<name>A0A382F9W7_9ZZZZ</name>
<evidence type="ECO:0000256" key="4">
    <source>
        <dbReference type="ARBA" id="ARBA00022989"/>
    </source>
</evidence>
<gene>
    <name evidence="7" type="ORF">METZ01_LOCUS212742</name>
</gene>
<organism evidence="7">
    <name type="scientific">marine metagenome</name>
    <dbReference type="NCBI Taxonomy" id="408172"/>
    <lineage>
        <taxon>unclassified sequences</taxon>
        <taxon>metagenomes</taxon>
        <taxon>ecological metagenomes</taxon>
    </lineage>
</organism>
<accession>A0A382F9W7</accession>
<feature type="non-terminal residue" evidence="7">
    <location>
        <position position="1"/>
    </location>
</feature>
<evidence type="ECO:0000256" key="2">
    <source>
        <dbReference type="ARBA" id="ARBA00022448"/>
    </source>
</evidence>
<keyword evidence="4 6" id="KW-1133">Transmembrane helix</keyword>
<feature type="transmembrane region" description="Helical" evidence="6">
    <location>
        <begin position="318"/>
        <end position="339"/>
    </location>
</feature>
<keyword evidence="3 6" id="KW-0812">Transmembrane</keyword>
<evidence type="ECO:0000313" key="7">
    <source>
        <dbReference type="EMBL" id="SVB59888.1"/>
    </source>
</evidence>
<comment type="subcellular location">
    <subcellularLocation>
        <location evidence="1">Endomembrane system</location>
        <topology evidence="1">Multi-pass membrane protein</topology>
    </subcellularLocation>
</comment>
<protein>
    <recommendedName>
        <fullName evidence="8">Major facilitator superfamily (MFS) profile domain-containing protein</fullName>
    </recommendedName>
</protein>
<dbReference type="Gene3D" id="1.20.1250.20">
    <property type="entry name" value="MFS general substrate transporter like domains"/>
    <property type="match status" value="1"/>
</dbReference>
<feature type="transmembrane region" description="Helical" evidence="6">
    <location>
        <begin position="7"/>
        <end position="26"/>
    </location>
</feature>
<evidence type="ECO:0000256" key="6">
    <source>
        <dbReference type="SAM" id="Phobius"/>
    </source>
</evidence>
<reference evidence="7" key="1">
    <citation type="submission" date="2018-05" db="EMBL/GenBank/DDBJ databases">
        <authorList>
            <person name="Lanie J.A."/>
            <person name="Ng W.-L."/>
            <person name="Kazmierczak K.M."/>
            <person name="Andrzejewski T.M."/>
            <person name="Davidsen T.M."/>
            <person name="Wayne K.J."/>
            <person name="Tettelin H."/>
            <person name="Glass J.I."/>
            <person name="Rusch D."/>
            <person name="Podicherti R."/>
            <person name="Tsui H.-C.T."/>
            <person name="Winkler M.E."/>
        </authorList>
    </citation>
    <scope>NUCLEOTIDE SEQUENCE</scope>
</reference>
<dbReference type="EMBL" id="UINC01048844">
    <property type="protein sequence ID" value="SVB59888.1"/>
    <property type="molecule type" value="Genomic_DNA"/>
</dbReference>
<dbReference type="GO" id="GO:0022857">
    <property type="term" value="F:transmembrane transporter activity"/>
    <property type="evidence" value="ECO:0007669"/>
    <property type="project" value="InterPro"/>
</dbReference>
<dbReference type="PANTHER" id="PTHR23501">
    <property type="entry name" value="MAJOR FACILITATOR SUPERFAMILY"/>
    <property type="match status" value="1"/>
</dbReference>
<feature type="transmembrane region" description="Helical" evidence="6">
    <location>
        <begin position="126"/>
        <end position="143"/>
    </location>
</feature>
<keyword evidence="5 6" id="KW-0472">Membrane</keyword>
<dbReference type="InterPro" id="IPR036259">
    <property type="entry name" value="MFS_trans_sf"/>
</dbReference>
<dbReference type="SUPFAM" id="SSF103473">
    <property type="entry name" value="MFS general substrate transporter"/>
    <property type="match status" value="1"/>
</dbReference>
<dbReference type="PANTHER" id="PTHR23501:SF191">
    <property type="entry name" value="VACUOLAR BASIC AMINO ACID TRANSPORTER 4"/>
    <property type="match status" value="1"/>
</dbReference>
<dbReference type="Pfam" id="PF07690">
    <property type="entry name" value="MFS_1"/>
    <property type="match status" value="1"/>
</dbReference>
<feature type="transmembrane region" description="Helical" evidence="6">
    <location>
        <begin position="194"/>
        <end position="216"/>
    </location>
</feature>
<feature type="transmembrane region" description="Helical" evidence="6">
    <location>
        <begin position="266"/>
        <end position="284"/>
    </location>
</feature>
<keyword evidence="2" id="KW-0813">Transport</keyword>